<dbReference type="GO" id="GO:0016879">
    <property type="term" value="F:ligase activity, forming carbon-nitrogen bonds"/>
    <property type="evidence" value="ECO:0007669"/>
    <property type="project" value="UniProtKB-UniRule"/>
</dbReference>
<comment type="pathway">
    <text evidence="1 11">Purine metabolism; 7-cyano-7-deazaguanine biosynthesis.</text>
</comment>
<comment type="catalytic activity">
    <reaction evidence="10 11">
        <text>7-carboxy-7-carbaguanine + NH4(+) + 2 ATP = 7-cyano-7-carbaguanine + 2 AMP + 2 diphosphate + 2 H(+)</text>
        <dbReference type="Rhea" id="RHEA:27982"/>
        <dbReference type="ChEBI" id="CHEBI:15378"/>
        <dbReference type="ChEBI" id="CHEBI:28938"/>
        <dbReference type="ChEBI" id="CHEBI:30616"/>
        <dbReference type="ChEBI" id="CHEBI:33019"/>
        <dbReference type="ChEBI" id="CHEBI:45075"/>
        <dbReference type="ChEBI" id="CHEBI:61036"/>
        <dbReference type="ChEBI" id="CHEBI:456215"/>
        <dbReference type="EC" id="6.3.4.20"/>
    </reaction>
</comment>
<keyword evidence="2 11" id="KW-0436">Ligase</keyword>
<evidence type="ECO:0000256" key="6">
    <source>
        <dbReference type="ARBA" id="ARBA00022833"/>
    </source>
</evidence>
<dbReference type="EC" id="6.3.4.20" evidence="9 11"/>
<sequence>MSAAVPSAALLGQEQALVIFSGGQDSATCLAWALSRFQRVLTLGFDYGQRHSVELTCRQRLRAGLAGLDPLWASRLGPDTLLDVDIFRQLADTALTSDTPIAADGPGGLPTTFVPGRNLLFILHAAVWAYAKDIRHLVLGVCQSDFSGYPDCRDDSVKAMQVALNLGMDSRFVLHTPLMWLSKRGAWELAEELGGPALVDLILEESHTCYAGERGQRHEWGYGCGLCPACRLRAAGYAAYREARQTDSNGAPHTGPDHTEA</sequence>
<keyword evidence="13" id="KW-1185">Reference proteome</keyword>
<evidence type="ECO:0000256" key="8">
    <source>
        <dbReference type="ARBA" id="ARBA00037993"/>
    </source>
</evidence>
<dbReference type="GO" id="GO:0008616">
    <property type="term" value="P:tRNA queuosine(34) biosynthetic process"/>
    <property type="evidence" value="ECO:0007669"/>
    <property type="project" value="UniProtKB-UniRule"/>
</dbReference>
<gene>
    <name evidence="11 12" type="primary">queC</name>
    <name evidence="12" type="ORF">FYJ44_00705</name>
</gene>
<feature type="binding site" evidence="11">
    <location>
        <position position="224"/>
    </location>
    <ligand>
        <name>Zn(2+)</name>
        <dbReference type="ChEBI" id="CHEBI:29105"/>
    </ligand>
</feature>
<evidence type="ECO:0000256" key="10">
    <source>
        <dbReference type="ARBA" id="ARBA00047890"/>
    </source>
</evidence>
<evidence type="ECO:0000256" key="3">
    <source>
        <dbReference type="ARBA" id="ARBA00022723"/>
    </source>
</evidence>
<dbReference type="GO" id="GO:0005524">
    <property type="term" value="F:ATP binding"/>
    <property type="evidence" value="ECO:0007669"/>
    <property type="project" value="UniProtKB-UniRule"/>
</dbReference>
<dbReference type="PANTHER" id="PTHR42914">
    <property type="entry name" value="7-CYANO-7-DEAZAGUANINE SYNTHASE"/>
    <property type="match status" value="1"/>
</dbReference>
<dbReference type="RefSeq" id="WP_154508246.1">
    <property type="nucleotide sequence ID" value="NZ_VUMH01000001.1"/>
</dbReference>
<evidence type="ECO:0000313" key="12">
    <source>
        <dbReference type="EMBL" id="MSS26591.1"/>
    </source>
</evidence>
<evidence type="ECO:0000256" key="9">
    <source>
        <dbReference type="ARBA" id="ARBA00039149"/>
    </source>
</evidence>
<dbReference type="Proteomes" id="UP000477488">
    <property type="component" value="Unassembled WGS sequence"/>
</dbReference>
<evidence type="ECO:0000256" key="4">
    <source>
        <dbReference type="ARBA" id="ARBA00022741"/>
    </source>
</evidence>
<evidence type="ECO:0000256" key="11">
    <source>
        <dbReference type="HAMAP-Rule" id="MF_01633"/>
    </source>
</evidence>
<dbReference type="GO" id="GO:0008270">
    <property type="term" value="F:zinc ion binding"/>
    <property type="evidence" value="ECO:0007669"/>
    <property type="project" value="UniProtKB-UniRule"/>
</dbReference>
<evidence type="ECO:0000256" key="2">
    <source>
        <dbReference type="ARBA" id="ARBA00022598"/>
    </source>
</evidence>
<keyword evidence="3 11" id="KW-0479">Metal-binding</keyword>
<dbReference type="HAMAP" id="MF_01633">
    <property type="entry name" value="QueC"/>
    <property type="match status" value="1"/>
</dbReference>
<dbReference type="InterPro" id="IPR018317">
    <property type="entry name" value="QueC"/>
</dbReference>
<accession>A0A6L5XHL6</accession>
<feature type="binding site" evidence="11">
    <location>
        <position position="230"/>
    </location>
    <ligand>
        <name>Zn(2+)</name>
        <dbReference type="ChEBI" id="CHEBI:29105"/>
    </ligand>
</feature>
<organism evidence="12 13">
    <name type="scientific">Desulfovibrio porci</name>
    <dbReference type="NCBI Taxonomy" id="2605782"/>
    <lineage>
        <taxon>Bacteria</taxon>
        <taxon>Pseudomonadati</taxon>
        <taxon>Thermodesulfobacteriota</taxon>
        <taxon>Desulfovibrionia</taxon>
        <taxon>Desulfovibrionales</taxon>
        <taxon>Desulfovibrionaceae</taxon>
        <taxon>Desulfovibrio</taxon>
    </lineage>
</organism>
<dbReference type="NCBIfam" id="TIGR00364">
    <property type="entry name" value="7-cyano-7-deazaguanine synthase QueC"/>
    <property type="match status" value="1"/>
</dbReference>
<keyword evidence="4 11" id="KW-0547">Nucleotide-binding</keyword>
<dbReference type="Gene3D" id="3.40.50.620">
    <property type="entry name" value="HUPs"/>
    <property type="match status" value="1"/>
</dbReference>
<comment type="caution">
    <text evidence="12">The sequence shown here is derived from an EMBL/GenBank/DDBJ whole genome shotgun (WGS) entry which is preliminary data.</text>
</comment>
<dbReference type="AlphaFoldDB" id="A0A6L5XHL6"/>
<evidence type="ECO:0000256" key="1">
    <source>
        <dbReference type="ARBA" id="ARBA00005061"/>
    </source>
</evidence>
<comment type="similarity">
    <text evidence="8 11">Belongs to the QueC family.</text>
</comment>
<keyword evidence="6 11" id="KW-0862">Zinc</keyword>
<keyword evidence="5 11" id="KW-0671">Queuosine biosynthesis</keyword>
<dbReference type="InterPro" id="IPR014729">
    <property type="entry name" value="Rossmann-like_a/b/a_fold"/>
</dbReference>
<dbReference type="PANTHER" id="PTHR42914:SF1">
    <property type="entry name" value="7-CYANO-7-DEAZAGUANINE SYNTHASE"/>
    <property type="match status" value="1"/>
</dbReference>
<evidence type="ECO:0000256" key="5">
    <source>
        <dbReference type="ARBA" id="ARBA00022785"/>
    </source>
</evidence>
<feature type="binding site" evidence="11">
    <location>
        <begin position="20"/>
        <end position="30"/>
    </location>
    <ligand>
        <name>ATP</name>
        <dbReference type="ChEBI" id="CHEBI:30616"/>
    </ligand>
</feature>
<keyword evidence="7 11" id="KW-0067">ATP-binding</keyword>
<name>A0A6L5XHL6_9BACT</name>
<comment type="cofactor">
    <cofactor evidence="11">
        <name>Zn(2+)</name>
        <dbReference type="ChEBI" id="CHEBI:29105"/>
    </cofactor>
    <text evidence="11">Binds 1 zinc ion per subunit.</text>
</comment>
<evidence type="ECO:0000313" key="13">
    <source>
        <dbReference type="Proteomes" id="UP000477488"/>
    </source>
</evidence>
<proteinExistence type="inferred from homology"/>
<dbReference type="UniPathway" id="UPA00391"/>
<dbReference type="PIRSF" id="PIRSF006293">
    <property type="entry name" value="ExsB"/>
    <property type="match status" value="1"/>
</dbReference>
<reference evidence="12 13" key="1">
    <citation type="submission" date="2019-09" db="EMBL/GenBank/DDBJ databases">
        <title>In-depth cultivation of the pig gut microbiome towards novel bacterial diversity and tailored functional studies.</title>
        <authorList>
            <person name="Wylensek D."/>
            <person name="Hitch T.C.A."/>
            <person name="Clavel T."/>
        </authorList>
    </citation>
    <scope>NUCLEOTIDE SEQUENCE [LARGE SCALE GENOMIC DNA]</scope>
    <source>
        <strain evidence="12 13">PG-178-WT-4</strain>
    </source>
</reference>
<dbReference type="CDD" id="cd01995">
    <property type="entry name" value="QueC-like"/>
    <property type="match status" value="1"/>
</dbReference>
<dbReference type="EMBL" id="VUMH01000001">
    <property type="protein sequence ID" value="MSS26591.1"/>
    <property type="molecule type" value="Genomic_DNA"/>
</dbReference>
<dbReference type="SUPFAM" id="SSF52402">
    <property type="entry name" value="Adenine nucleotide alpha hydrolases-like"/>
    <property type="match status" value="1"/>
</dbReference>
<comment type="function">
    <text evidence="11">Catalyzes the ATP-dependent conversion of 7-carboxy-7-deazaguanine (CDG) to 7-cyano-7-deazaguanine (preQ(0)).</text>
</comment>
<feature type="binding site" evidence="11">
    <location>
        <position position="227"/>
    </location>
    <ligand>
        <name>Zn(2+)</name>
        <dbReference type="ChEBI" id="CHEBI:29105"/>
    </ligand>
</feature>
<dbReference type="Pfam" id="PF06508">
    <property type="entry name" value="QueC"/>
    <property type="match status" value="1"/>
</dbReference>
<protein>
    <recommendedName>
        <fullName evidence="9 11">7-cyano-7-deazaguanine synthase</fullName>
        <ecNumber evidence="9 11">6.3.4.20</ecNumber>
    </recommendedName>
    <alternativeName>
        <fullName evidence="11">7-cyano-7-carbaguanine synthase</fullName>
    </alternativeName>
    <alternativeName>
        <fullName evidence="11">PreQ(0) synthase</fullName>
    </alternativeName>
    <alternativeName>
        <fullName evidence="11">Queuosine biosynthesis protein QueC</fullName>
    </alternativeName>
</protein>
<feature type="binding site" evidence="11">
    <location>
        <position position="209"/>
    </location>
    <ligand>
        <name>Zn(2+)</name>
        <dbReference type="ChEBI" id="CHEBI:29105"/>
    </ligand>
</feature>
<evidence type="ECO:0000256" key="7">
    <source>
        <dbReference type="ARBA" id="ARBA00022840"/>
    </source>
</evidence>